<dbReference type="SUPFAM" id="SSF48498">
    <property type="entry name" value="Tetracyclin repressor-like, C-terminal domain"/>
    <property type="match status" value="1"/>
</dbReference>
<gene>
    <name evidence="6" type="ORF">AB0C36_04100</name>
</gene>
<dbReference type="PANTHER" id="PTHR30055">
    <property type="entry name" value="HTH-TYPE TRANSCRIPTIONAL REGULATOR RUTR"/>
    <property type="match status" value="1"/>
</dbReference>
<dbReference type="Pfam" id="PF00440">
    <property type="entry name" value="TetR_N"/>
    <property type="match status" value="1"/>
</dbReference>
<keyword evidence="1" id="KW-0805">Transcription regulation</keyword>
<evidence type="ECO:0000313" key="7">
    <source>
        <dbReference type="Proteomes" id="UP001551482"/>
    </source>
</evidence>
<dbReference type="InterPro" id="IPR036271">
    <property type="entry name" value="Tet_transcr_reg_TetR-rel_C_sf"/>
</dbReference>
<evidence type="ECO:0000256" key="1">
    <source>
        <dbReference type="ARBA" id="ARBA00023015"/>
    </source>
</evidence>
<dbReference type="InterPro" id="IPR011075">
    <property type="entry name" value="TetR_C"/>
</dbReference>
<feature type="DNA-binding region" description="H-T-H motif" evidence="4">
    <location>
        <begin position="35"/>
        <end position="54"/>
    </location>
</feature>
<dbReference type="RefSeq" id="WP_358348879.1">
    <property type="nucleotide sequence ID" value="NZ_JBEZFP010000007.1"/>
</dbReference>
<feature type="domain" description="HTH tetR-type" evidence="5">
    <location>
        <begin position="12"/>
        <end position="72"/>
    </location>
</feature>
<dbReference type="InterPro" id="IPR001647">
    <property type="entry name" value="HTH_TetR"/>
</dbReference>
<dbReference type="EMBL" id="JBEZFP010000007">
    <property type="protein sequence ID" value="MEU8132672.1"/>
    <property type="molecule type" value="Genomic_DNA"/>
</dbReference>
<comment type="caution">
    <text evidence="6">The sequence shown here is derived from an EMBL/GenBank/DDBJ whole genome shotgun (WGS) entry which is preliminary data.</text>
</comment>
<accession>A0ABV3DB76</accession>
<evidence type="ECO:0000256" key="3">
    <source>
        <dbReference type="ARBA" id="ARBA00023163"/>
    </source>
</evidence>
<evidence type="ECO:0000256" key="4">
    <source>
        <dbReference type="PROSITE-ProRule" id="PRU00335"/>
    </source>
</evidence>
<protein>
    <submittedName>
        <fullName evidence="6">TetR/AcrR family transcriptional regulator</fullName>
    </submittedName>
</protein>
<name>A0ABV3DB76_9ACTN</name>
<organism evidence="6 7">
    <name type="scientific">Streptodolium elevatio</name>
    <dbReference type="NCBI Taxonomy" id="3157996"/>
    <lineage>
        <taxon>Bacteria</taxon>
        <taxon>Bacillati</taxon>
        <taxon>Actinomycetota</taxon>
        <taxon>Actinomycetes</taxon>
        <taxon>Kitasatosporales</taxon>
        <taxon>Streptomycetaceae</taxon>
        <taxon>Streptodolium</taxon>
    </lineage>
</organism>
<evidence type="ECO:0000259" key="5">
    <source>
        <dbReference type="PROSITE" id="PS50977"/>
    </source>
</evidence>
<keyword evidence="7" id="KW-1185">Reference proteome</keyword>
<sequence>MTKKEEVRRRESPARRRVLDTATTLFYAEGVHAVGIDRIIAEAGVAKATFYHHFPAKDVLVHAYLDEQYRAQRDAVAAVREASGGENPRELLLAVFDRMGEIAREPGFRGCPFINAAAEFPDAGHPVRQAVLDHRVWFRTVMTELLAAAGDPRAAETADILMLLRDGLAVGCYLDDAAAVRAVIRPALDRVLGDA</sequence>
<dbReference type="PRINTS" id="PR00455">
    <property type="entry name" value="HTHTETR"/>
</dbReference>
<keyword evidence="3" id="KW-0804">Transcription</keyword>
<dbReference type="SUPFAM" id="SSF46689">
    <property type="entry name" value="Homeodomain-like"/>
    <property type="match status" value="1"/>
</dbReference>
<dbReference type="PROSITE" id="PS50977">
    <property type="entry name" value="HTH_TETR_2"/>
    <property type="match status" value="1"/>
</dbReference>
<reference evidence="6 7" key="1">
    <citation type="submission" date="2024-06" db="EMBL/GenBank/DDBJ databases">
        <title>The Natural Products Discovery Center: Release of the First 8490 Sequenced Strains for Exploring Actinobacteria Biosynthetic Diversity.</title>
        <authorList>
            <person name="Kalkreuter E."/>
            <person name="Kautsar S.A."/>
            <person name="Yang D."/>
            <person name="Bader C.D."/>
            <person name="Teijaro C.N."/>
            <person name="Fluegel L."/>
            <person name="Davis C.M."/>
            <person name="Simpson J.R."/>
            <person name="Lauterbach L."/>
            <person name="Steele A.D."/>
            <person name="Gui C."/>
            <person name="Meng S."/>
            <person name="Li G."/>
            <person name="Viehrig K."/>
            <person name="Ye F."/>
            <person name="Su P."/>
            <person name="Kiefer A.F."/>
            <person name="Nichols A."/>
            <person name="Cepeda A.J."/>
            <person name="Yan W."/>
            <person name="Fan B."/>
            <person name="Jiang Y."/>
            <person name="Adhikari A."/>
            <person name="Zheng C.-J."/>
            <person name="Schuster L."/>
            <person name="Cowan T.M."/>
            <person name="Smanski M.J."/>
            <person name="Chevrette M.G."/>
            <person name="De Carvalho L.P.S."/>
            <person name="Shen B."/>
        </authorList>
    </citation>
    <scope>NUCLEOTIDE SEQUENCE [LARGE SCALE GENOMIC DNA]</scope>
    <source>
        <strain evidence="6 7">NPDC048946</strain>
    </source>
</reference>
<proteinExistence type="predicted"/>
<dbReference type="InterPro" id="IPR050109">
    <property type="entry name" value="HTH-type_TetR-like_transc_reg"/>
</dbReference>
<dbReference type="PANTHER" id="PTHR30055:SF200">
    <property type="entry name" value="HTH-TYPE TRANSCRIPTIONAL REPRESSOR BDCR"/>
    <property type="match status" value="1"/>
</dbReference>
<dbReference type="Pfam" id="PF16925">
    <property type="entry name" value="TetR_C_13"/>
    <property type="match status" value="1"/>
</dbReference>
<evidence type="ECO:0000256" key="2">
    <source>
        <dbReference type="ARBA" id="ARBA00023125"/>
    </source>
</evidence>
<dbReference type="InterPro" id="IPR009057">
    <property type="entry name" value="Homeodomain-like_sf"/>
</dbReference>
<keyword evidence="2 4" id="KW-0238">DNA-binding</keyword>
<evidence type="ECO:0000313" key="6">
    <source>
        <dbReference type="EMBL" id="MEU8132672.1"/>
    </source>
</evidence>
<dbReference type="Gene3D" id="1.10.357.10">
    <property type="entry name" value="Tetracycline Repressor, domain 2"/>
    <property type="match status" value="1"/>
</dbReference>
<dbReference type="Proteomes" id="UP001551482">
    <property type="component" value="Unassembled WGS sequence"/>
</dbReference>